<organism evidence="3 4">
    <name type="scientific">Rachicladosporium monterosium</name>
    <dbReference type="NCBI Taxonomy" id="1507873"/>
    <lineage>
        <taxon>Eukaryota</taxon>
        <taxon>Fungi</taxon>
        <taxon>Dikarya</taxon>
        <taxon>Ascomycota</taxon>
        <taxon>Pezizomycotina</taxon>
        <taxon>Dothideomycetes</taxon>
        <taxon>Dothideomycetidae</taxon>
        <taxon>Cladosporiales</taxon>
        <taxon>Cladosporiaceae</taxon>
        <taxon>Rachicladosporium</taxon>
    </lineage>
</organism>
<feature type="compositionally biased region" description="Polar residues" evidence="2">
    <location>
        <begin position="284"/>
        <end position="294"/>
    </location>
</feature>
<reference evidence="3 4" key="1">
    <citation type="submission" date="2023-08" db="EMBL/GenBank/DDBJ databases">
        <title>Black Yeasts Isolated from many extreme environments.</title>
        <authorList>
            <person name="Coleine C."/>
            <person name="Stajich J.E."/>
            <person name="Selbmann L."/>
        </authorList>
    </citation>
    <scope>NUCLEOTIDE SEQUENCE [LARGE SCALE GENOMIC DNA]</scope>
    <source>
        <strain evidence="3 4">CCFEE 5386</strain>
    </source>
</reference>
<feature type="compositionally biased region" description="Basic and acidic residues" evidence="2">
    <location>
        <begin position="689"/>
        <end position="700"/>
    </location>
</feature>
<feature type="region of interest" description="Disordered" evidence="2">
    <location>
        <begin position="282"/>
        <end position="340"/>
    </location>
</feature>
<evidence type="ECO:0000313" key="4">
    <source>
        <dbReference type="Proteomes" id="UP001308179"/>
    </source>
</evidence>
<sequence length="1068" mass="118010">MHEDAETHDHSLLYEQENTRKATITLDTEDFLPANIAVSRGPPQANLRRDLNRLMRSSMKISRARRNPRLKDRASAGLSRKLDEVRDSEYIRCQTLDAQTSETADVGQGDLEYSDTAYNTLKAENQALRTENDCLKRDLAESRIKLDEDARTIQSLEDKVRLFELQRQVSQENSDMPRASRDLFVKPDSGVPSIGALTVTQEQFYTPSSGHDIDLIRTSPDCSSDPATPMPPPKGATSTGYTVLRHFDVDAINPMSSSGACTNTASAHANAHFGIEAFVERGDTGQQSASSEGSYTPHHPHALEDEGLQRQPTSLRSSVRHGSLKRKRISTGEVAPVEPPSKRQYLFTDEHEPLVQRFASPSPPAQLITPSDTTVERSRKRKHMSLDEPTSTDDPAKRLRRSLRGVAHTGTNMGNQEPVEPEPMVSPCTALLDRRLQALIGEHEDAGTSARLPITTESLGQRITDPAIHGSQAVSSADSAPLGSTEQAEGGVSQRLPLLRKQSSPSQSGIIFTLSGSLYGSASVREDGEECFERGRHAVLAASHLAPYGDDTSPRIDDVPLQSSEANIEEAVATSIEHQETSSPDQQGTGSGPDGTYRVSDERRPEDSVEEADYVETNATKAGEAEETVQSVDEIEEDDRAERNEQAEHTHQAAAGREEYSQNNIEADEGAESDAEADGNALPGAAAEEGGRAMIEEDRTSQTPAAECHYTSSGSTRVSDCVMLPSQSRTVLTDETPSPDAHIVPSRKATGISRSTQQGLRAAPNPRRRRRRAGPPTRTQQLSERTSTAEEREESSSSSSSEDGIVQDPLIKRMQLTRESYGEFGFDIDLVFRHEFPDFEPRGISLAKSAKLTTLSEGTVAKLKLRADAIKNHLGRFTQEERMDQEVNLLRCLLKRKDIHPGNSDPIAVSTKVYQQRKGCRDVVNLCDFEMYSCMIVLRATNRPGYEALKQKIAEEKEITYLDELRDVYHCVHCILDRLDLAWHGLHLLLALFLLRIPLKKLIPLFKVATRPAGIELLSRELNKPDFSGPCVRFLRSLLARAKLSNEPELRFPSPLERLEEWYGSGVP</sequence>
<evidence type="ECO:0000256" key="2">
    <source>
        <dbReference type="SAM" id="MobiDB-lite"/>
    </source>
</evidence>
<protein>
    <recommendedName>
        <fullName evidence="5">Spc7 kinetochore protein domain-containing protein</fullName>
    </recommendedName>
</protein>
<feature type="compositionally biased region" description="Basic residues" evidence="2">
    <location>
        <begin position="318"/>
        <end position="329"/>
    </location>
</feature>
<proteinExistence type="predicted"/>
<feature type="compositionally biased region" description="Polar residues" evidence="2">
    <location>
        <begin position="472"/>
        <end position="487"/>
    </location>
</feature>
<evidence type="ECO:0008006" key="5">
    <source>
        <dbReference type="Google" id="ProtNLM"/>
    </source>
</evidence>
<gene>
    <name evidence="3" type="ORF">LTR32_002361</name>
</gene>
<feature type="compositionally biased region" description="Basic and acidic residues" evidence="2">
    <location>
        <begin position="640"/>
        <end position="660"/>
    </location>
</feature>
<feature type="region of interest" description="Disordered" evidence="2">
    <location>
        <begin position="573"/>
        <end position="808"/>
    </location>
</feature>
<dbReference type="EMBL" id="JAVRRR010000114">
    <property type="protein sequence ID" value="KAK5145979.1"/>
    <property type="molecule type" value="Genomic_DNA"/>
</dbReference>
<feature type="compositionally biased region" description="Low complexity" evidence="2">
    <location>
        <begin position="774"/>
        <end position="786"/>
    </location>
</feature>
<evidence type="ECO:0000256" key="1">
    <source>
        <dbReference type="SAM" id="Coils"/>
    </source>
</evidence>
<feature type="region of interest" description="Disordered" evidence="2">
    <location>
        <begin position="471"/>
        <end position="507"/>
    </location>
</feature>
<dbReference type="Proteomes" id="UP001308179">
    <property type="component" value="Unassembled WGS sequence"/>
</dbReference>
<feature type="compositionally biased region" description="Acidic residues" evidence="2">
    <location>
        <begin position="666"/>
        <end position="677"/>
    </location>
</feature>
<feature type="region of interest" description="Disordered" evidence="2">
    <location>
        <begin position="360"/>
        <end position="396"/>
    </location>
</feature>
<feature type="coiled-coil region" evidence="1">
    <location>
        <begin position="118"/>
        <end position="173"/>
    </location>
</feature>
<accession>A0ABR0LAF9</accession>
<evidence type="ECO:0000313" key="3">
    <source>
        <dbReference type="EMBL" id="KAK5145979.1"/>
    </source>
</evidence>
<keyword evidence="1" id="KW-0175">Coiled coil</keyword>
<keyword evidence="4" id="KW-1185">Reference proteome</keyword>
<feature type="compositionally biased region" description="Polar residues" evidence="2">
    <location>
        <begin position="725"/>
        <end position="736"/>
    </location>
</feature>
<comment type="caution">
    <text evidence="3">The sequence shown here is derived from an EMBL/GenBank/DDBJ whole genome shotgun (WGS) entry which is preliminary data.</text>
</comment>
<name>A0ABR0LAF9_9PEZI</name>